<dbReference type="Pfam" id="PF03186">
    <property type="entry name" value="CobD_Cbib"/>
    <property type="match status" value="1"/>
</dbReference>
<comment type="subcellular location">
    <subcellularLocation>
        <location evidence="1 9">Cell membrane</location>
        <topology evidence="1 9">Multi-pass membrane protein</topology>
    </subcellularLocation>
</comment>
<keyword evidence="11" id="KW-1185">Reference proteome</keyword>
<evidence type="ECO:0000256" key="4">
    <source>
        <dbReference type="ARBA" id="ARBA00022475"/>
    </source>
</evidence>
<dbReference type="Proteomes" id="UP000628463">
    <property type="component" value="Unassembled WGS sequence"/>
</dbReference>
<comment type="caution">
    <text evidence="9">Lacks conserved residue(s) required for the propagation of feature annotation.</text>
</comment>
<dbReference type="NCBIfam" id="TIGR00380">
    <property type="entry name" value="cobal_cbiB"/>
    <property type="match status" value="1"/>
</dbReference>
<sequence>MKIIYYIIPVIAGWILDLIIGDPHCIYHPVRLIGWLIGKLDKMLYKDTDSNRKKYYKGMLLWVLVMLATGGVTAAGLYIFYRINVTAGLIAESVMCYQLIAAKSLKDESMKVYYRLKENNIEKARYAVSMIVGRDTEKLDETGITKAAVETVAENTSDGIAAPLFYIVFFGAAGGFMYKAVNTMDSMIGYKNDKYMYFGRFAAKSDDVVNFIPARLASWIMIAATGVVQIFSKDKKYNMKDALRIYRRDKHNHSSPNSAHTESVCAGALGVRLAGDNYYFGKLVKKPYIGDDSRPVEIEDIKRANILLYVTTFLCIIMVVAVRIIIFLGRMCV</sequence>
<evidence type="ECO:0000256" key="6">
    <source>
        <dbReference type="ARBA" id="ARBA00022692"/>
    </source>
</evidence>
<dbReference type="PANTHER" id="PTHR34308:SF1">
    <property type="entry name" value="COBALAMIN BIOSYNTHESIS PROTEIN CBIB"/>
    <property type="match status" value="1"/>
</dbReference>
<dbReference type="InterPro" id="IPR004485">
    <property type="entry name" value="Cobalamin_biosynth_CobD/CbiB"/>
</dbReference>
<evidence type="ECO:0000256" key="9">
    <source>
        <dbReference type="HAMAP-Rule" id="MF_00024"/>
    </source>
</evidence>
<comment type="similarity">
    <text evidence="3 9">Belongs to the CobD/CbiB family.</text>
</comment>
<keyword evidence="5 9" id="KW-0169">Cobalamin biosynthesis</keyword>
<keyword evidence="4 9" id="KW-1003">Cell membrane</keyword>
<name>A0ABR7G285_9FIRM</name>
<evidence type="ECO:0000313" key="11">
    <source>
        <dbReference type="Proteomes" id="UP000628463"/>
    </source>
</evidence>
<dbReference type="EMBL" id="JACOPD010000006">
    <property type="protein sequence ID" value="MBC5681153.1"/>
    <property type="molecule type" value="Genomic_DNA"/>
</dbReference>
<evidence type="ECO:0000256" key="3">
    <source>
        <dbReference type="ARBA" id="ARBA00006263"/>
    </source>
</evidence>
<evidence type="ECO:0000313" key="10">
    <source>
        <dbReference type="EMBL" id="MBC5681153.1"/>
    </source>
</evidence>
<keyword evidence="8 9" id="KW-0472">Membrane</keyword>
<dbReference type="PANTHER" id="PTHR34308">
    <property type="entry name" value="COBALAMIN BIOSYNTHESIS PROTEIN CBIB"/>
    <property type="match status" value="1"/>
</dbReference>
<protein>
    <recommendedName>
        <fullName evidence="9">Cobalamin biosynthesis protein CobD</fullName>
    </recommendedName>
</protein>
<accession>A0ABR7G285</accession>
<keyword evidence="6 9" id="KW-0812">Transmembrane</keyword>
<evidence type="ECO:0000256" key="5">
    <source>
        <dbReference type="ARBA" id="ARBA00022573"/>
    </source>
</evidence>
<evidence type="ECO:0000256" key="7">
    <source>
        <dbReference type="ARBA" id="ARBA00022989"/>
    </source>
</evidence>
<organism evidence="10 11">
    <name type="scientific">Lachnospira hominis</name>
    <name type="common">ex Liu et al. 2021</name>
    <dbReference type="NCBI Taxonomy" id="2763051"/>
    <lineage>
        <taxon>Bacteria</taxon>
        <taxon>Bacillati</taxon>
        <taxon>Bacillota</taxon>
        <taxon>Clostridia</taxon>
        <taxon>Lachnospirales</taxon>
        <taxon>Lachnospiraceae</taxon>
        <taxon>Lachnospira</taxon>
    </lineage>
</organism>
<keyword evidence="7 9" id="KW-1133">Transmembrane helix</keyword>
<comment type="pathway">
    <text evidence="2 9">Cofactor biosynthesis; adenosylcobalamin biosynthesis.</text>
</comment>
<evidence type="ECO:0000256" key="2">
    <source>
        <dbReference type="ARBA" id="ARBA00004953"/>
    </source>
</evidence>
<evidence type="ECO:0000256" key="1">
    <source>
        <dbReference type="ARBA" id="ARBA00004651"/>
    </source>
</evidence>
<feature type="transmembrane region" description="Helical" evidence="9">
    <location>
        <begin position="306"/>
        <end position="328"/>
    </location>
</feature>
<feature type="transmembrane region" description="Helical" evidence="9">
    <location>
        <begin position="60"/>
        <end position="81"/>
    </location>
</feature>
<evidence type="ECO:0000256" key="8">
    <source>
        <dbReference type="ARBA" id="ARBA00023136"/>
    </source>
</evidence>
<proteinExistence type="inferred from homology"/>
<comment type="caution">
    <text evidence="10">The sequence shown here is derived from an EMBL/GenBank/DDBJ whole genome shotgun (WGS) entry which is preliminary data.</text>
</comment>
<feature type="transmembrane region" description="Helical" evidence="9">
    <location>
        <begin position="164"/>
        <end position="181"/>
    </location>
</feature>
<feature type="transmembrane region" description="Helical" evidence="9">
    <location>
        <begin position="212"/>
        <end position="231"/>
    </location>
</feature>
<gene>
    <name evidence="9 10" type="primary">cobD</name>
    <name evidence="10" type="ORF">H8S01_09290</name>
</gene>
<comment type="function">
    <text evidence="9">Converts cobyric acid to cobinamide by the addition of aminopropanol on the F carboxylic group.</text>
</comment>
<reference evidence="10 11" key="1">
    <citation type="submission" date="2020-08" db="EMBL/GenBank/DDBJ databases">
        <title>Genome public.</title>
        <authorList>
            <person name="Liu C."/>
            <person name="Sun Q."/>
        </authorList>
    </citation>
    <scope>NUCLEOTIDE SEQUENCE [LARGE SCALE GENOMIC DNA]</scope>
    <source>
        <strain evidence="10 11">NSJ-43</strain>
    </source>
</reference>
<dbReference type="HAMAP" id="MF_00024">
    <property type="entry name" value="CobD_CbiB"/>
    <property type="match status" value="1"/>
</dbReference>